<dbReference type="Gene3D" id="3.90.1150.10">
    <property type="entry name" value="Aspartate Aminotransferase, domain 1"/>
    <property type="match status" value="1"/>
</dbReference>
<keyword evidence="3" id="KW-1185">Reference proteome</keyword>
<protein>
    <submittedName>
        <fullName evidence="2">UDP-4-amino-4, 6-dideoxy-N-acetyl-beta-L-altrosamine transaminase</fullName>
    </submittedName>
</protein>
<dbReference type="EMBL" id="BMCJ01000001">
    <property type="protein sequence ID" value="GGC75117.1"/>
    <property type="molecule type" value="Genomic_DNA"/>
</dbReference>
<name>A0ABQ1NHV7_9BACI</name>
<sequence length="399" mass="44394">MQKAKLALYGGRPVRDSYLAYGGQWIDDHDIEAVIRILKSDWLTTGPAVSNFEEAMADYVGAKYAVAFSSGTAALHASCFAAGIGENDEVITTPLTFAASANCILYVGGKPVFADVDSATCNISPSSIRESINENTKAIITVDFTGQPIEYEEVLEIAKEFGLVLISDAAHALGASYKGKMVGSMCDMTIFSFHPVKHITTGEGGMVTTDNKDYYEKLLLFRNHGIVRDPDKLENNPGPWFYEIQRLGFNYRITDFQSALGLSQLGKLPGFLKKRREYSSRYTEAFDKIDGVITPFQNRDGNSSWHLYILRLDPAVLSADRAEIFKALQKENIGVNVHYIPVYWHPYYQQLGYRKGICPNAEEAYGSILTLPLFPKMSIKDVEDVIDGVKKVISYYTVM</sequence>
<dbReference type="RefSeq" id="WP_062444500.1">
    <property type="nucleotide sequence ID" value="NZ_BMCJ01000001.1"/>
</dbReference>
<evidence type="ECO:0000313" key="2">
    <source>
        <dbReference type="EMBL" id="GGC75117.1"/>
    </source>
</evidence>
<dbReference type="InterPro" id="IPR015424">
    <property type="entry name" value="PyrdxlP-dep_Trfase"/>
</dbReference>
<dbReference type="NCBIfam" id="TIGR03588">
    <property type="entry name" value="PseC"/>
    <property type="match status" value="1"/>
</dbReference>
<comment type="caution">
    <text evidence="2">The sequence shown here is derived from an EMBL/GenBank/DDBJ whole genome shotgun (WGS) entry which is preliminary data.</text>
</comment>
<dbReference type="Proteomes" id="UP000619534">
    <property type="component" value="Unassembled WGS sequence"/>
</dbReference>
<dbReference type="CDD" id="cd00616">
    <property type="entry name" value="AHBA_syn"/>
    <property type="match status" value="1"/>
</dbReference>
<comment type="similarity">
    <text evidence="1">Belongs to the DegT/DnrJ/EryC1 family.</text>
</comment>
<keyword evidence="1" id="KW-0663">Pyridoxal phosphate</keyword>
<dbReference type="SUPFAM" id="SSF53383">
    <property type="entry name" value="PLP-dependent transferases"/>
    <property type="match status" value="1"/>
</dbReference>
<evidence type="ECO:0000313" key="3">
    <source>
        <dbReference type="Proteomes" id="UP000619534"/>
    </source>
</evidence>
<dbReference type="PIRSF" id="PIRSF000390">
    <property type="entry name" value="PLP_StrS"/>
    <property type="match status" value="1"/>
</dbReference>
<dbReference type="InterPro" id="IPR015422">
    <property type="entry name" value="PyrdxlP-dep_Trfase_small"/>
</dbReference>
<evidence type="ECO:0000256" key="1">
    <source>
        <dbReference type="RuleBase" id="RU004508"/>
    </source>
</evidence>
<accession>A0ABQ1NHV7</accession>
<gene>
    <name evidence="2" type="ORF">GCM10007216_02130</name>
</gene>
<proteinExistence type="inferred from homology"/>
<reference evidence="3" key="1">
    <citation type="journal article" date="2019" name="Int. J. Syst. Evol. Microbiol.">
        <title>The Global Catalogue of Microorganisms (GCM) 10K type strain sequencing project: providing services to taxonomists for standard genome sequencing and annotation.</title>
        <authorList>
            <consortium name="The Broad Institute Genomics Platform"/>
            <consortium name="The Broad Institute Genome Sequencing Center for Infectious Disease"/>
            <person name="Wu L."/>
            <person name="Ma J."/>
        </authorList>
    </citation>
    <scope>NUCLEOTIDE SEQUENCE [LARGE SCALE GENOMIC DNA]</scope>
    <source>
        <strain evidence="3">CCM 7282</strain>
    </source>
</reference>
<organism evidence="2 3">
    <name type="scientific">Thalassobacillus devorans</name>
    <dbReference type="NCBI Taxonomy" id="279813"/>
    <lineage>
        <taxon>Bacteria</taxon>
        <taxon>Bacillati</taxon>
        <taxon>Bacillota</taxon>
        <taxon>Bacilli</taxon>
        <taxon>Bacillales</taxon>
        <taxon>Bacillaceae</taxon>
        <taxon>Thalassobacillus</taxon>
    </lineage>
</organism>
<dbReference type="InterPro" id="IPR020026">
    <property type="entry name" value="PseC"/>
</dbReference>
<dbReference type="InterPro" id="IPR000653">
    <property type="entry name" value="DegT/StrS_aminotransferase"/>
</dbReference>
<dbReference type="PANTHER" id="PTHR30244:SF34">
    <property type="entry name" value="DTDP-4-AMINO-4,6-DIDEOXYGALACTOSE TRANSAMINASE"/>
    <property type="match status" value="1"/>
</dbReference>
<dbReference type="Gene3D" id="3.40.640.10">
    <property type="entry name" value="Type I PLP-dependent aspartate aminotransferase-like (Major domain)"/>
    <property type="match status" value="1"/>
</dbReference>
<dbReference type="Pfam" id="PF01041">
    <property type="entry name" value="DegT_DnrJ_EryC1"/>
    <property type="match status" value="1"/>
</dbReference>
<dbReference type="InterPro" id="IPR015421">
    <property type="entry name" value="PyrdxlP-dep_Trfase_major"/>
</dbReference>
<dbReference type="PANTHER" id="PTHR30244">
    <property type="entry name" value="TRANSAMINASE"/>
    <property type="match status" value="1"/>
</dbReference>